<reference evidence="10" key="1">
    <citation type="submission" date="2009-07" db="EMBL/GenBank/DDBJ databases">
        <authorList>
            <person name="Weinstock G."/>
            <person name="Sodergren E."/>
            <person name="Clifton S."/>
            <person name="Fulton L."/>
            <person name="Fulton B."/>
            <person name="Courtney L."/>
            <person name="Fronick C."/>
            <person name="Harrison M."/>
            <person name="Strong C."/>
            <person name="Farmer C."/>
            <person name="Delahaunty K."/>
            <person name="Markovic C."/>
            <person name="Hall O."/>
            <person name="Minx P."/>
            <person name="Tomlinson C."/>
            <person name="Mitreva M."/>
            <person name="Nelson J."/>
            <person name="Hou S."/>
            <person name="Wollam A."/>
            <person name="Pepin K.H."/>
            <person name="Johnson M."/>
            <person name="Bhonagiri V."/>
            <person name="Nash W.E."/>
            <person name="Warren W."/>
            <person name="Chinwalla A."/>
            <person name="Mardis E.R."/>
            <person name="Wilson R.K."/>
        </authorList>
    </citation>
    <scope>NUCLEOTIDE SEQUENCE [LARGE SCALE GENOMIC DNA]</scope>
    <source>
        <strain evidence="10">DSM 14469</strain>
    </source>
</reference>
<evidence type="ECO:0000256" key="1">
    <source>
        <dbReference type="ARBA" id="ARBA00007316"/>
    </source>
</evidence>
<dbReference type="RefSeq" id="WP_006861217.1">
    <property type="nucleotide sequence ID" value="NZ_ACCL02000005.1"/>
</dbReference>
<feature type="domain" description="AAA" evidence="9">
    <location>
        <begin position="35"/>
        <end position="195"/>
    </location>
</feature>
<dbReference type="EMBL" id="ACCL02000005">
    <property type="protein sequence ID" value="EET61739.1"/>
    <property type="molecule type" value="Genomic_DNA"/>
</dbReference>
<dbReference type="InterPro" id="IPR005702">
    <property type="entry name" value="Wzc-like_C"/>
</dbReference>
<dbReference type="NCBIfam" id="TIGR01007">
    <property type="entry name" value="eps_fam"/>
    <property type="match status" value="1"/>
</dbReference>
<dbReference type="EC" id="2.7.10.2" evidence="2"/>
<dbReference type="Gene3D" id="3.40.50.300">
    <property type="entry name" value="P-loop containing nucleotide triphosphate hydrolases"/>
    <property type="match status" value="1"/>
</dbReference>
<evidence type="ECO:0000256" key="8">
    <source>
        <dbReference type="ARBA" id="ARBA00051245"/>
    </source>
</evidence>
<evidence type="ECO:0000256" key="5">
    <source>
        <dbReference type="ARBA" id="ARBA00022777"/>
    </source>
</evidence>
<evidence type="ECO:0000256" key="6">
    <source>
        <dbReference type="ARBA" id="ARBA00022840"/>
    </source>
</evidence>
<keyword evidence="7" id="KW-0829">Tyrosine-protein kinase</keyword>
<sequence>MANINIDTMTKLSFRVSEAYKSLRTNITFCGKDCRVIAITSCTPNEGKSNVSLNLAASLAETGKKVLFIDADLRKSVLIGRLGVTEKIVGLTNYITGQCEFKEIVCTTNYPSLHIIFPGPEPPNPAELLGSEAFSDMLGHMRENYDYVIIDTPPLGNVIDSAVIAKECDGAAIVIAADAVSYKFVRKVKEQIERSQCRLLGVILNKVSLNEKGYYGKYYGNYYGKD</sequence>
<dbReference type="Proteomes" id="UP000005561">
    <property type="component" value="Unassembled WGS sequence"/>
</dbReference>
<comment type="similarity">
    <text evidence="1">Belongs to the CpsD/CapB family.</text>
</comment>
<keyword evidence="11" id="KW-1185">Reference proteome</keyword>
<accession>C6LCS5</accession>
<dbReference type="InterPro" id="IPR025669">
    <property type="entry name" value="AAA_dom"/>
</dbReference>
<dbReference type="eggNOG" id="COG0489">
    <property type="taxonomic scope" value="Bacteria"/>
</dbReference>
<dbReference type="GO" id="GO:0005524">
    <property type="term" value="F:ATP binding"/>
    <property type="evidence" value="ECO:0007669"/>
    <property type="project" value="UniProtKB-KW"/>
</dbReference>
<keyword evidence="6" id="KW-0067">ATP-binding</keyword>
<evidence type="ECO:0000256" key="4">
    <source>
        <dbReference type="ARBA" id="ARBA00022741"/>
    </source>
</evidence>
<dbReference type="STRING" id="168384.SAMN05660368_00037"/>
<dbReference type="GO" id="GO:0004715">
    <property type="term" value="F:non-membrane spanning protein tyrosine kinase activity"/>
    <property type="evidence" value="ECO:0007669"/>
    <property type="project" value="UniProtKB-EC"/>
</dbReference>
<evidence type="ECO:0000259" key="9">
    <source>
        <dbReference type="Pfam" id="PF13614"/>
    </source>
</evidence>
<proteinExistence type="inferred from homology"/>
<dbReference type="SUPFAM" id="SSF52540">
    <property type="entry name" value="P-loop containing nucleoside triphosphate hydrolases"/>
    <property type="match status" value="1"/>
</dbReference>
<dbReference type="InterPro" id="IPR050445">
    <property type="entry name" value="Bact_polysacc_biosynth/exp"/>
</dbReference>
<comment type="catalytic activity">
    <reaction evidence="8">
        <text>L-tyrosyl-[protein] + ATP = O-phospho-L-tyrosyl-[protein] + ADP + H(+)</text>
        <dbReference type="Rhea" id="RHEA:10596"/>
        <dbReference type="Rhea" id="RHEA-COMP:10136"/>
        <dbReference type="Rhea" id="RHEA-COMP:20101"/>
        <dbReference type="ChEBI" id="CHEBI:15378"/>
        <dbReference type="ChEBI" id="CHEBI:30616"/>
        <dbReference type="ChEBI" id="CHEBI:46858"/>
        <dbReference type="ChEBI" id="CHEBI:61978"/>
        <dbReference type="ChEBI" id="CHEBI:456216"/>
        <dbReference type="EC" id="2.7.10.2"/>
    </reaction>
</comment>
<evidence type="ECO:0000313" key="11">
    <source>
        <dbReference type="Proteomes" id="UP000005561"/>
    </source>
</evidence>
<protein>
    <recommendedName>
        <fullName evidence="2">non-specific protein-tyrosine kinase</fullName>
        <ecNumber evidence="2">2.7.10.2</ecNumber>
    </recommendedName>
</protein>
<dbReference type="PANTHER" id="PTHR32309:SF13">
    <property type="entry name" value="FERRIC ENTEROBACTIN TRANSPORT PROTEIN FEPE"/>
    <property type="match status" value="1"/>
</dbReference>
<comment type="caution">
    <text evidence="10">The sequence shown here is derived from an EMBL/GenBank/DDBJ whole genome shotgun (WGS) entry which is preliminary data.</text>
</comment>
<evidence type="ECO:0000256" key="2">
    <source>
        <dbReference type="ARBA" id="ARBA00011903"/>
    </source>
</evidence>
<evidence type="ECO:0000256" key="7">
    <source>
        <dbReference type="ARBA" id="ARBA00023137"/>
    </source>
</evidence>
<gene>
    <name evidence="10" type="ORF">BRYFOR_06422</name>
</gene>
<keyword evidence="3" id="KW-0808">Transferase</keyword>
<organism evidence="10 11">
    <name type="scientific">Marvinbryantia formatexigens DSM 14469</name>
    <dbReference type="NCBI Taxonomy" id="478749"/>
    <lineage>
        <taxon>Bacteria</taxon>
        <taxon>Bacillati</taxon>
        <taxon>Bacillota</taxon>
        <taxon>Clostridia</taxon>
        <taxon>Lachnospirales</taxon>
        <taxon>Lachnospiraceae</taxon>
        <taxon>Marvinbryantia</taxon>
    </lineage>
</organism>
<dbReference type="OrthoDB" id="9794577at2"/>
<dbReference type="GO" id="GO:0005886">
    <property type="term" value="C:plasma membrane"/>
    <property type="evidence" value="ECO:0007669"/>
    <property type="project" value="TreeGrafter"/>
</dbReference>
<keyword evidence="4" id="KW-0547">Nucleotide-binding</keyword>
<keyword evidence="5" id="KW-0418">Kinase</keyword>
<dbReference type="Pfam" id="PF13614">
    <property type="entry name" value="AAA_31"/>
    <property type="match status" value="1"/>
</dbReference>
<dbReference type="InterPro" id="IPR027417">
    <property type="entry name" value="P-loop_NTPase"/>
</dbReference>
<dbReference type="AlphaFoldDB" id="C6LCS5"/>
<evidence type="ECO:0000313" key="10">
    <source>
        <dbReference type="EMBL" id="EET61739.1"/>
    </source>
</evidence>
<evidence type="ECO:0000256" key="3">
    <source>
        <dbReference type="ARBA" id="ARBA00022679"/>
    </source>
</evidence>
<dbReference type="PANTHER" id="PTHR32309">
    <property type="entry name" value="TYROSINE-PROTEIN KINASE"/>
    <property type="match status" value="1"/>
</dbReference>
<name>C6LCS5_9FIRM</name>
<dbReference type="CDD" id="cd05387">
    <property type="entry name" value="BY-kinase"/>
    <property type="match status" value="1"/>
</dbReference>